<gene>
    <name evidence="5" type="ORF">AU381_23790</name>
</gene>
<dbReference type="PANTHER" id="PTHR33204:SF39">
    <property type="entry name" value="TRANSCRIPTIONAL REGULATORY PROTEIN"/>
    <property type="match status" value="1"/>
</dbReference>
<evidence type="ECO:0000256" key="2">
    <source>
        <dbReference type="ARBA" id="ARBA00023125"/>
    </source>
</evidence>
<keyword evidence="2" id="KW-0238">DNA-binding</keyword>
<organism evidence="5 6">
    <name type="scientific">Sinorhizobium glycinis</name>
    <dbReference type="NCBI Taxonomy" id="1472378"/>
    <lineage>
        <taxon>Bacteria</taxon>
        <taxon>Pseudomonadati</taxon>
        <taxon>Pseudomonadota</taxon>
        <taxon>Alphaproteobacteria</taxon>
        <taxon>Hyphomicrobiales</taxon>
        <taxon>Rhizobiaceae</taxon>
        <taxon>Sinorhizobium/Ensifer group</taxon>
        <taxon>Sinorhizobium</taxon>
    </lineage>
</organism>
<dbReference type="AlphaFoldDB" id="A0A178XTS2"/>
<name>A0A178XTS2_9HYPH</name>
<dbReference type="PANTHER" id="PTHR33204">
    <property type="entry name" value="TRANSCRIPTIONAL REGULATOR, MARR FAMILY"/>
    <property type="match status" value="1"/>
</dbReference>
<evidence type="ECO:0000313" key="6">
    <source>
        <dbReference type="Proteomes" id="UP000094025"/>
    </source>
</evidence>
<dbReference type="InterPro" id="IPR002577">
    <property type="entry name" value="HTH_HxlR"/>
</dbReference>
<keyword evidence="6" id="KW-1185">Reference proteome</keyword>
<comment type="caution">
    <text evidence="5">The sequence shown here is derived from an EMBL/GenBank/DDBJ whole genome shotgun (WGS) entry which is preliminary data.</text>
</comment>
<sequence>MNKATGEVRGKRVAMVGGVPMDVDNCPVRDVMDNIGGKWNSLMILSLADGPLRFSQLRRLIPDISQRMLTQTLRDLQRDGYLNRTVYPTQPPSVEYSLTDLGRSFLAVLILFVDWSLENHDSIRKARIEFDAAA</sequence>
<dbReference type="Gene3D" id="1.10.10.10">
    <property type="entry name" value="Winged helix-like DNA-binding domain superfamily/Winged helix DNA-binding domain"/>
    <property type="match status" value="1"/>
</dbReference>
<keyword evidence="3" id="KW-0804">Transcription</keyword>
<dbReference type="EMBL" id="LPUX01000061">
    <property type="protein sequence ID" value="OAP38574.1"/>
    <property type="molecule type" value="Genomic_DNA"/>
</dbReference>
<accession>A0A178XTS2</accession>
<dbReference type="GO" id="GO:0003677">
    <property type="term" value="F:DNA binding"/>
    <property type="evidence" value="ECO:0007669"/>
    <property type="project" value="UniProtKB-KW"/>
</dbReference>
<dbReference type="STRING" id="1472378.AU381_23790"/>
<evidence type="ECO:0000259" key="4">
    <source>
        <dbReference type="PROSITE" id="PS51118"/>
    </source>
</evidence>
<evidence type="ECO:0000256" key="1">
    <source>
        <dbReference type="ARBA" id="ARBA00023015"/>
    </source>
</evidence>
<dbReference type="InterPro" id="IPR036390">
    <property type="entry name" value="WH_DNA-bd_sf"/>
</dbReference>
<evidence type="ECO:0000313" key="5">
    <source>
        <dbReference type="EMBL" id="OAP38574.1"/>
    </source>
</evidence>
<reference evidence="5 6" key="1">
    <citation type="journal article" date="2016" name="Int. J. Syst. Evol. Microbiol.">
        <title>Ensifer glycinis sp. nov., an novel rhizobial species associated with Glycine spp.</title>
        <authorList>
            <person name="Yan H."/>
            <person name="Yan J."/>
            <person name="Sui X.H."/>
            <person name="Wang E.T."/>
            <person name="Chen W.X."/>
            <person name="Zhang X.X."/>
            <person name="Chen W.F."/>
        </authorList>
    </citation>
    <scope>NUCLEOTIDE SEQUENCE [LARGE SCALE GENOMIC DNA]</scope>
    <source>
        <strain evidence="5 6">CCBAU 23380</strain>
    </source>
</reference>
<proteinExistence type="predicted"/>
<dbReference type="Pfam" id="PF01638">
    <property type="entry name" value="HxlR"/>
    <property type="match status" value="1"/>
</dbReference>
<dbReference type="InterPro" id="IPR036388">
    <property type="entry name" value="WH-like_DNA-bd_sf"/>
</dbReference>
<feature type="domain" description="HTH hxlR-type" evidence="4">
    <location>
        <begin position="26"/>
        <end position="124"/>
    </location>
</feature>
<protein>
    <submittedName>
        <fullName evidence="5">Transcriptional regulator</fullName>
    </submittedName>
</protein>
<keyword evidence="1" id="KW-0805">Transcription regulation</keyword>
<dbReference type="OrthoDB" id="9800350at2"/>
<evidence type="ECO:0000256" key="3">
    <source>
        <dbReference type="ARBA" id="ARBA00023163"/>
    </source>
</evidence>
<dbReference type="PROSITE" id="PS51118">
    <property type="entry name" value="HTH_HXLR"/>
    <property type="match status" value="1"/>
</dbReference>
<dbReference type="Proteomes" id="UP000094025">
    <property type="component" value="Unassembled WGS sequence"/>
</dbReference>
<dbReference type="SUPFAM" id="SSF46785">
    <property type="entry name" value="Winged helix' DNA-binding domain"/>
    <property type="match status" value="1"/>
</dbReference>